<dbReference type="GO" id="GO:0005524">
    <property type="term" value="F:ATP binding"/>
    <property type="evidence" value="ECO:0007669"/>
    <property type="project" value="InterPro"/>
</dbReference>
<dbReference type="AlphaFoldDB" id="A0A0L0F7L0"/>
<dbReference type="EMBL" id="KQ246605">
    <property type="protein sequence ID" value="KNC72722.1"/>
    <property type="molecule type" value="Genomic_DNA"/>
</dbReference>
<evidence type="ECO:0000256" key="3">
    <source>
        <dbReference type="ARBA" id="ARBA00022989"/>
    </source>
</evidence>
<dbReference type="PANTHER" id="PTHR24221:SF654">
    <property type="entry name" value="ATP-BINDING CASSETTE SUB-FAMILY B MEMBER 6"/>
    <property type="match status" value="1"/>
</dbReference>
<organism evidence="7 8">
    <name type="scientific">Sphaeroforma arctica JP610</name>
    <dbReference type="NCBI Taxonomy" id="667725"/>
    <lineage>
        <taxon>Eukaryota</taxon>
        <taxon>Ichthyosporea</taxon>
        <taxon>Ichthyophonida</taxon>
        <taxon>Sphaeroforma</taxon>
    </lineage>
</organism>
<dbReference type="InterPro" id="IPR011527">
    <property type="entry name" value="ABC1_TM_dom"/>
</dbReference>
<dbReference type="GO" id="GO:0005774">
    <property type="term" value="C:vacuolar membrane"/>
    <property type="evidence" value="ECO:0007669"/>
    <property type="project" value="TreeGrafter"/>
</dbReference>
<feature type="domain" description="ABC transmembrane type-1" evidence="6">
    <location>
        <begin position="1"/>
        <end position="122"/>
    </location>
</feature>
<dbReference type="GO" id="GO:0020037">
    <property type="term" value="F:heme binding"/>
    <property type="evidence" value="ECO:0007669"/>
    <property type="project" value="TreeGrafter"/>
</dbReference>
<evidence type="ECO:0000313" key="7">
    <source>
        <dbReference type="EMBL" id="KNC72722.1"/>
    </source>
</evidence>
<comment type="subcellular location">
    <subcellularLocation>
        <location evidence="1">Membrane</location>
        <topology evidence="1">Multi-pass membrane protein</topology>
    </subcellularLocation>
</comment>
<evidence type="ECO:0000256" key="4">
    <source>
        <dbReference type="ARBA" id="ARBA00023136"/>
    </source>
</evidence>
<evidence type="ECO:0000256" key="5">
    <source>
        <dbReference type="SAM" id="Phobius"/>
    </source>
</evidence>
<evidence type="ECO:0000313" key="8">
    <source>
        <dbReference type="Proteomes" id="UP000054560"/>
    </source>
</evidence>
<dbReference type="GeneID" id="25915224"/>
<accession>A0A0L0F7L0</accession>
<dbReference type="PROSITE" id="PS50929">
    <property type="entry name" value="ABC_TM1F"/>
    <property type="match status" value="1"/>
</dbReference>
<feature type="transmembrane region" description="Helical" evidence="5">
    <location>
        <begin position="6"/>
        <end position="37"/>
    </location>
</feature>
<dbReference type="Gene3D" id="1.20.1560.10">
    <property type="entry name" value="ABC transporter type 1, transmembrane domain"/>
    <property type="match status" value="1"/>
</dbReference>
<evidence type="ECO:0000259" key="6">
    <source>
        <dbReference type="PROSITE" id="PS50929"/>
    </source>
</evidence>
<dbReference type="GO" id="GO:0015439">
    <property type="term" value="F:ABC-type heme transporter activity"/>
    <property type="evidence" value="ECO:0007669"/>
    <property type="project" value="TreeGrafter"/>
</dbReference>
<dbReference type="STRING" id="667725.A0A0L0F7L0"/>
<dbReference type="Pfam" id="PF00664">
    <property type="entry name" value="ABC_membrane"/>
    <property type="match status" value="1"/>
</dbReference>
<dbReference type="Proteomes" id="UP000054560">
    <property type="component" value="Unassembled WGS sequence"/>
</dbReference>
<sequence length="122" mass="13645">VDIIIAIVFFVVAFDAVFGIIVMGTMVLYLVFTIVVTEWRIQFRKAMNDKDNKSNTISVDSLLNFETVKYFGAEKFEVDRFEESINAYQHEEWISQATLNMLNGGQGLIIGVGLVVGSLLSA</sequence>
<dbReference type="InterPro" id="IPR039421">
    <property type="entry name" value="Type_1_exporter"/>
</dbReference>
<dbReference type="InterPro" id="IPR036640">
    <property type="entry name" value="ABC1_TM_sf"/>
</dbReference>
<keyword evidence="2 5" id="KW-0812">Transmembrane</keyword>
<dbReference type="PANTHER" id="PTHR24221">
    <property type="entry name" value="ATP-BINDING CASSETTE SUB-FAMILY B"/>
    <property type="match status" value="1"/>
</dbReference>
<proteinExistence type="predicted"/>
<dbReference type="RefSeq" id="XP_014146624.1">
    <property type="nucleotide sequence ID" value="XM_014291149.1"/>
</dbReference>
<keyword evidence="4 5" id="KW-0472">Membrane</keyword>
<protein>
    <recommendedName>
        <fullName evidence="6">ABC transmembrane type-1 domain-containing protein</fullName>
    </recommendedName>
</protein>
<dbReference type="SUPFAM" id="SSF90123">
    <property type="entry name" value="ABC transporter transmembrane region"/>
    <property type="match status" value="1"/>
</dbReference>
<feature type="non-terminal residue" evidence="7">
    <location>
        <position position="1"/>
    </location>
</feature>
<reference evidence="7 8" key="1">
    <citation type="submission" date="2011-02" db="EMBL/GenBank/DDBJ databases">
        <title>The Genome Sequence of Sphaeroforma arctica JP610.</title>
        <authorList>
            <consortium name="The Broad Institute Genome Sequencing Platform"/>
            <person name="Russ C."/>
            <person name="Cuomo C."/>
            <person name="Young S.K."/>
            <person name="Zeng Q."/>
            <person name="Gargeya S."/>
            <person name="Alvarado L."/>
            <person name="Berlin A."/>
            <person name="Chapman S.B."/>
            <person name="Chen Z."/>
            <person name="Freedman E."/>
            <person name="Gellesch M."/>
            <person name="Goldberg J."/>
            <person name="Griggs A."/>
            <person name="Gujja S."/>
            <person name="Heilman E."/>
            <person name="Heiman D."/>
            <person name="Howarth C."/>
            <person name="Mehta T."/>
            <person name="Neiman D."/>
            <person name="Pearson M."/>
            <person name="Roberts A."/>
            <person name="Saif S."/>
            <person name="Shea T."/>
            <person name="Shenoy N."/>
            <person name="Sisk P."/>
            <person name="Stolte C."/>
            <person name="Sykes S."/>
            <person name="White J."/>
            <person name="Yandava C."/>
            <person name="Burger G."/>
            <person name="Gray M.W."/>
            <person name="Holland P.W.H."/>
            <person name="King N."/>
            <person name="Lang F.B.F."/>
            <person name="Roger A.J."/>
            <person name="Ruiz-Trillo I."/>
            <person name="Haas B."/>
            <person name="Nusbaum C."/>
            <person name="Birren B."/>
        </authorList>
    </citation>
    <scope>NUCLEOTIDE SEQUENCE [LARGE SCALE GENOMIC DNA]</scope>
    <source>
        <strain evidence="7 8">JP610</strain>
    </source>
</reference>
<keyword evidence="3 5" id="KW-1133">Transmembrane helix</keyword>
<keyword evidence="8" id="KW-1185">Reference proteome</keyword>
<dbReference type="OrthoDB" id="6500128at2759"/>
<gene>
    <name evidence="7" type="ORF">SARC_14720</name>
</gene>
<evidence type="ECO:0000256" key="2">
    <source>
        <dbReference type="ARBA" id="ARBA00022692"/>
    </source>
</evidence>
<dbReference type="eggNOG" id="KOG0056">
    <property type="taxonomic scope" value="Eukaryota"/>
</dbReference>
<name>A0A0L0F7L0_9EUKA</name>
<evidence type="ECO:0000256" key="1">
    <source>
        <dbReference type="ARBA" id="ARBA00004141"/>
    </source>
</evidence>